<organism evidence="4 5">
    <name type="scientific">Candidatus Gottesmanbacteria bacterium RIFCSPHIGHO2_02_FULL_39_11</name>
    <dbReference type="NCBI Taxonomy" id="1798382"/>
    <lineage>
        <taxon>Bacteria</taxon>
        <taxon>Candidatus Gottesmaniibacteriota</taxon>
    </lineage>
</organism>
<dbReference type="Gene3D" id="3.40.1440.10">
    <property type="entry name" value="GIY-YIG endonuclease"/>
    <property type="match status" value="1"/>
</dbReference>
<reference evidence="4 5" key="1">
    <citation type="journal article" date="2016" name="Nat. Commun.">
        <title>Thousands of microbial genomes shed light on interconnected biogeochemical processes in an aquifer system.</title>
        <authorList>
            <person name="Anantharaman K."/>
            <person name="Brown C.T."/>
            <person name="Hug L.A."/>
            <person name="Sharon I."/>
            <person name="Castelle C.J."/>
            <person name="Probst A.J."/>
            <person name="Thomas B.C."/>
            <person name="Singh A."/>
            <person name="Wilkins M.J."/>
            <person name="Karaoz U."/>
            <person name="Brodie E.L."/>
            <person name="Williams K.H."/>
            <person name="Hubbard S.S."/>
            <person name="Banfield J.F."/>
        </authorList>
    </citation>
    <scope>NUCLEOTIDE SEQUENCE [LARGE SCALE GENOMIC DNA]</scope>
</reference>
<feature type="domain" description="GIY-YIG" evidence="3">
    <location>
        <begin position="4"/>
        <end position="81"/>
    </location>
</feature>
<evidence type="ECO:0000313" key="4">
    <source>
        <dbReference type="EMBL" id="OGG12718.1"/>
    </source>
</evidence>
<keyword evidence="2" id="KW-0472">Membrane</keyword>
<name>A0A1F5ZJQ9_9BACT</name>
<proteinExistence type="inferred from homology"/>
<evidence type="ECO:0000256" key="2">
    <source>
        <dbReference type="SAM" id="Phobius"/>
    </source>
</evidence>
<dbReference type="Pfam" id="PF01541">
    <property type="entry name" value="GIY-YIG"/>
    <property type="match status" value="1"/>
</dbReference>
<comment type="similarity">
    <text evidence="1">Belongs to the UPF0213 family.</text>
</comment>
<dbReference type="PROSITE" id="PS50164">
    <property type="entry name" value="GIY_YIG"/>
    <property type="match status" value="1"/>
</dbReference>
<protein>
    <recommendedName>
        <fullName evidence="3">GIY-YIG domain-containing protein</fullName>
    </recommendedName>
</protein>
<dbReference type="AlphaFoldDB" id="A0A1F5ZJQ9"/>
<dbReference type="InterPro" id="IPR000305">
    <property type="entry name" value="GIY-YIG_endonuc"/>
</dbReference>
<comment type="caution">
    <text evidence="4">The sequence shown here is derived from an EMBL/GenBank/DDBJ whole genome shotgun (WGS) entry which is preliminary data.</text>
</comment>
<dbReference type="PANTHER" id="PTHR34477">
    <property type="entry name" value="UPF0213 PROTEIN YHBQ"/>
    <property type="match status" value="1"/>
</dbReference>
<dbReference type="Proteomes" id="UP000176923">
    <property type="component" value="Unassembled WGS sequence"/>
</dbReference>
<dbReference type="SUPFAM" id="SSF82771">
    <property type="entry name" value="GIY-YIG endonuclease"/>
    <property type="match status" value="1"/>
</dbReference>
<sequence length="97" mass="11990">MKERFFYVYILTNQWNTVLYIGVTGNLIKRIFEHKNKVVEGFSNKYKLNKLIYFETFTTFEEAVKREKQLKNWHREWKLNLIKTMNPEFKDLYSEII</sequence>
<keyword evidence="2" id="KW-0812">Transmembrane</keyword>
<accession>A0A1F5ZJQ9</accession>
<evidence type="ECO:0000259" key="3">
    <source>
        <dbReference type="PROSITE" id="PS50164"/>
    </source>
</evidence>
<evidence type="ECO:0000256" key="1">
    <source>
        <dbReference type="ARBA" id="ARBA00007435"/>
    </source>
</evidence>
<gene>
    <name evidence="4" type="ORF">A3D77_03890</name>
</gene>
<evidence type="ECO:0000313" key="5">
    <source>
        <dbReference type="Proteomes" id="UP000176923"/>
    </source>
</evidence>
<dbReference type="STRING" id="1798382.A3D77_03890"/>
<dbReference type="EMBL" id="MFJL01000042">
    <property type="protein sequence ID" value="OGG12718.1"/>
    <property type="molecule type" value="Genomic_DNA"/>
</dbReference>
<keyword evidence="2" id="KW-1133">Transmembrane helix</keyword>
<feature type="transmembrane region" description="Helical" evidence="2">
    <location>
        <begin position="6"/>
        <end position="28"/>
    </location>
</feature>
<dbReference type="InterPro" id="IPR035901">
    <property type="entry name" value="GIY-YIG_endonuc_sf"/>
</dbReference>
<dbReference type="InterPro" id="IPR050190">
    <property type="entry name" value="UPF0213_domain"/>
</dbReference>
<dbReference type="PANTHER" id="PTHR34477:SF5">
    <property type="entry name" value="BSL5627 PROTEIN"/>
    <property type="match status" value="1"/>
</dbReference>
<dbReference type="CDD" id="cd10448">
    <property type="entry name" value="GIY-YIG_unchar_3"/>
    <property type="match status" value="1"/>
</dbReference>